<sequence length="139" mass="15191">MAEMKEWGPRTLTGKDIQRLDAVDKVTGRAKYTYDVNLPGMLYARVLRSPHPHAKVLNVDLTKAIAHPAVKSVVDFEKKTVRYAGEEVAAVAAETSEAADEAIRLIGVEYDIQPFSVVEEQSMAPGAPQIHPQGNVVIP</sequence>
<dbReference type="InterPro" id="IPR036856">
    <property type="entry name" value="Ald_Oxase/Xan_DH_a/b_sf"/>
</dbReference>
<reference evidence="2" key="1">
    <citation type="submission" date="2018-05" db="EMBL/GenBank/DDBJ databases">
        <authorList>
            <person name="Lanie J.A."/>
            <person name="Ng W.-L."/>
            <person name="Kazmierczak K.M."/>
            <person name="Andrzejewski T.M."/>
            <person name="Davidsen T.M."/>
            <person name="Wayne K.J."/>
            <person name="Tettelin H."/>
            <person name="Glass J.I."/>
            <person name="Rusch D."/>
            <person name="Podicherti R."/>
            <person name="Tsui H.-C.T."/>
            <person name="Winkler M.E."/>
        </authorList>
    </citation>
    <scope>NUCLEOTIDE SEQUENCE</scope>
</reference>
<protein>
    <recommendedName>
        <fullName evidence="1">Aldehyde oxidase/xanthine dehydrogenase a/b hammerhead domain-containing protein</fullName>
    </recommendedName>
</protein>
<dbReference type="SMART" id="SM01008">
    <property type="entry name" value="Ald_Xan_dh_C"/>
    <property type="match status" value="1"/>
</dbReference>
<evidence type="ECO:0000259" key="1">
    <source>
        <dbReference type="SMART" id="SM01008"/>
    </source>
</evidence>
<organism evidence="2">
    <name type="scientific">marine metagenome</name>
    <dbReference type="NCBI Taxonomy" id="408172"/>
    <lineage>
        <taxon>unclassified sequences</taxon>
        <taxon>metagenomes</taxon>
        <taxon>ecological metagenomes</taxon>
    </lineage>
</organism>
<dbReference type="Gene3D" id="3.90.1170.50">
    <property type="entry name" value="Aldehyde oxidase/xanthine dehydrogenase, a/b hammerhead"/>
    <property type="match status" value="2"/>
</dbReference>
<dbReference type="SUPFAM" id="SSF54665">
    <property type="entry name" value="CO dehydrogenase molybdoprotein N-domain-like"/>
    <property type="match status" value="1"/>
</dbReference>
<proteinExistence type="predicted"/>
<dbReference type="InterPro" id="IPR000674">
    <property type="entry name" value="Ald_Oxase/Xan_DH_a/b"/>
</dbReference>
<dbReference type="Pfam" id="PF01315">
    <property type="entry name" value="Ald_Xan_dh_C"/>
    <property type="match status" value="1"/>
</dbReference>
<dbReference type="AlphaFoldDB" id="A0A382Y690"/>
<feature type="domain" description="Aldehyde oxidase/xanthine dehydrogenase a/b hammerhead" evidence="1">
    <location>
        <begin position="27"/>
        <end position="114"/>
    </location>
</feature>
<dbReference type="PANTHER" id="PTHR47495:SF1">
    <property type="entry name" value="BLL3820 PROTEIN"/>
    <property type="match status" value="1"/>
</dbReference>
<name>A0A382Y690_9ZZZZ</name>
<gene>
    <name evidence="2" type="ORF">METZ01_LOCUS431706</name>
</gene>
<evidence type="ECO:0000313" key="2">
    <source>
        <dbReference type="EMBL" id="SVD78852.1"/>
    </source>
</evidence>
<dbReference type="InterPro" id="IPR052516">
    <property type="entry name" value="N-heterocyclic_Hydroxylase"/>
</dbReference>
<feature type="non-terminal residue" evidence="2">
    <location>
        <position position="139"/>
    </location>
</feature>
<dbReference type="EMBL" id="UINC01173318">
    <property type="protein sequence ID" value="SVD78852.1"/>
    <property type="molecule type" value="Genomic_DNA"/>
</dbReference>
<dbReference type="PANTHER" id="PTHR47495">
    <property type="entry name" value="ALDEHYDE DEHYDROGENASE"/>
    <property type="match status" value="1"/>
</dbReference>
<accession>A0A382Y690</accession>